<dbReference type="InterPro" id="IPR001204">
    <property type="entry name" value="Phos_transporter"/>
</dbReference>
<dbReference type="AlphaFoldDB" id="A0A1Y2BVH4"/>
<keyword evidence="6 7" id="KW-0472">Membrane</keyword>
<dbReference type="PANTHER" id="PTHR11101">
    <property type="entry name" value="PHOSPHATE TRANSPORTER"/>
    <property type="match status" value="1"/>
</dbReference>
<keyword evidence="5 7" id="KW-1133">Transmembrane helix</keyword>
<name>A0A1Y2BVH4_9FUNG</name>
<evidence type="ECO:0000313" key="9">
    <source>
        <dbReference type="Proteomes" id="UP000193642"/>
    </source>
</evidence>
<keyword evidence="9" id="KW-1185">Reference proteome</keyword>
<dbReference type="OrthoDB" id="260807at2759"/>
<evidence type="ECO:0000313" key="8">
    <source>
        <dbReference type="EMBL" id="ORY38778.1"/>
    </source>
</evidence>
<proteinExistence type="inferred from homology"/>
<evidence type="ECO:0000256" key="3">
    <source>
        <dbReference type="ARBA" id="ARBA00022592"/>
    </source>
</evidence>
<comment type="caution">
    <text evidence="8">The sequence shown here is derived from an EMBL/GenBank/DDBJ whole genome shotgun (WGS) entry which is preliminary data.</text>
</comment>
<accession>A0A1Y2BVH4</accession>
<feature type="transmembrane region" description="Helical" evidence="7">
    <location>
        <begin position="118"/>
        <end position="137"/>
    </location>
</feature>
<dbReference type="PANTHER" id="PTHR11101:SF80">
    <property type="entry name" value="PHOSPHATE TRANSPORTER"/>
    <property type="match status" value="1"/>
</dbReference>
<dbReference type="GO" id="GO:0005315">
    <property type="term" value="F:phosphate transmembrane transporter activity"/>
    <property type="evidence" value="ECO:0007669"/>
    <property type="project" value="InterPro"/>
</dbReference>
<dbReference type="GO" id="GO:0035435">
    <property type="term" value="P:phosphate ion transmembrane transport"/>
    <property type="evidence" value="ECO:0007669"/>
    <property type="project" value="TreeGrafter"/>
</dbReference>
<dbReference type="Pfam" id="PF01384">
    <property type="entry name" value="PHO4"/>
    <property type="match status" value="1"/>
</dbReference>
<evidence type="ECO:0000256" key="7">
    <source>
        <dbReference type="RuleBase" id="RU363058"/>
    </source>
</evidence>
<evidence type="ECO:0000256" key="4">
    <source>
        <dbReference type="ARBA" id="ARBA00022692"/>
    </source>
</evidence>
<keyword evidence="2 7" id="KW-0813">Transport</keyword>
<dbReference type="Proteomes" id="UP000193642">
    <property type="component" value="Unassembled WGS sequence"/>
</dbReference>
<sequence>MAVVPIEVHSYTGIFVVTLLFAFLDGYSIGANDVANSFATSVGSRSLSYAQAVSIALFTEFGGAVLLGASNASTIKDNIVKSSYFDKRQDLLMAGFMCALIASSLWIMGCIRIGMHPSTTHSIVCALVGVGVAAYGWDTVNWSWNGRGVAFIVAGWFLAPALAAILAGTIYGVTRWIVFSNPDKSLQRGIYAIPIYFTLTGFIVSFFVIMKNGKGDWGINVAGNNPGGAVTLTGDLGKAFTIIGCMTGVILVFCLAFAVPFFNRRLVKEESLKWYHIFYIWFVPTQPRDENLAFTLNQAMTPHVTLDGVQTTDGADAAKSSEPAVDPLQQGHPLWVKFKTVALKGFYHDISADQYESAKHLHDNAHLFDNKTEYLFSFLQVMTAAFASFAHGSNDVANSVGPFAGVYAIWSEGKLSSNKAPVPTWMLAFGGIAINLGLAFYGYNIMRNLGNNLTYHSPSRGFAMELGAALTVITAAFLALPVSTSQCIVGATLGVGFVGGNSKAINWKMFGWIGLSWALTLPVASVSSGLLFYILTNMPSFSSAPVAPK</sequence>
<evidence type="ECO:0000256" key="2">
    <source>
        <dbReference type="ARBA" id="ARBA00022448"/>
    </source>
</evidence>
<evidence type="ECO:0000256" key="5">
    <source>
        <dbReference type="ARBA" id="ARBA00022989"/>
    </source>
</evidence>
<comment type="similarity">
    <text evidence="7">Belongs to the inorganic phosphate transporter (PiT) (TC 2.A.20) family.</text>
</comment>
<evidence type="ECO:0000256" key="6">
    <source>
        <dbReference type="ARBA" id="ARBA00023136"/>
    </source>
</evidence>
<gene>
    <name evidence="8" type="ORF">BCR33DRAFT_720460</name>
</gene>
<feature type="transmembrane region" description="Helical" evidence="7">
    <location>
        <begin position="12"/>
        <end position="35"/>
    </location>
</feature>
<dbReference type="GO" id="GO:0016020">
    <property type="term" value="C:membrane"/>
    <property type="evidence" value="ECO:0007669"/>
    <property type="project" value="UniProtKB-SubCell"/>
</dbReference>
<organism evidence="8 9">
    <name type="scientific">Rhizoclosmatium globosum</name>
    <dbReference type="NCBI Taxonomy" id="329046"/>
    <lineage>
        <taxon>Eukaryota</taxon>
        <taxon>Fungi</taxon>
        <taxon>Fungi incertae sedis</taxon>
        <taxon>Chytridiomycota</taxon>
        <taxon>Chytridiomycota incertae sedis</taxon>
        <taxon>Chytridiomycetes</taxon>
        <taxon>Chytridiales</taxon>
        <taxon>Chytriomycetaceae</taxon>
        <taxon>Rhizoclosmatium</taxon>
    </lineage>
</organism>
<feature type="transmembrane region" description="Helical" evidence="7">
    <location>
        <begin position="424"/>
        <end position="446"/>
    </location>
</feature>
<protein>
    <recommendedName>
        <fullName evidence="7">Phosphate transporter</fullName>
    </recommendedName>
</protein>
<evidence type="ECO:0000256" key="1">
    <source>
        <dbReference type="ARBA" id="ARBA00004141"/>
    </source>
</evidence>
<dbReference type="EMBL" id="MCGO01000042">
    <property type="protein sequence ID" value="ORY38778.1"/>
    <property type="molecule type" value="Genomic_DNA"/>
</dbReference>
<keyword evidence="4 7" id="KW-0812">Transmembrane</keyword>
<reference evidence="8 9" key="1">
    <citation type="submission" date="2016-07" db="EMBL/GenBank/DDBJ databases">
        <title>Pervasive Adenine N6-methylation of Active Genes in Fungi.</title>
        <authorList>
            <consortium name="DOE Joint Genome Institute"/>
            <person name="Mondo S.J."/>
            <person name="Dannebaum R.O."/>
            <person name="Kuo R.C."/>
            <person name="Labutti K."/>
            <person name="Haridas S."/>
            <person name="Kuo A."/>
            <person name="Salamov A."/>
            <person name="Ahrendt S.R."/>
            <person name="Lipzen A."/>
            <person name="Sullivan W."/>
            <person name="Andreopoulos W.B."/>
            <person name="Clum A."/>
            <person name="Lindquist E."/>
            <person name="Daum C."/>
            <person name="Ramamoorthy G.K."/>
            <person name="Gryganskyi A."/>
            <person name="Culley D."/>
            <person name="Magnuson J.K."/>
            <person name="James T.Y."/>
            <person name="O'Malley M.A."/>
            <person name="Stajich J.E."/>
            <person name="Spatafora J.W."/>
            <person name="Visel A."/>
            <person name="Grigoriev I.V."/>
        </authorList>
    </citation>
    <scope>NUCLEOTIDE SEQUENCE [LARGE SCALE GENOMIC DNA]</scope>
    <source>
        <strain evidence="8 9">JEL800</strain>
    </source>
</reference>
<comment type="function">
    <text evidence="7">Sodium-phosphate symporter.</text>
</comment>
<feature type="transmembrane region" description="Helical" evidence="7">
    <location>
        <begin position="91"/>
        <end position="111"/>
    </location>
</feature>
<feature type="transmembrane region" description="Helical" evidence="7">
    <location>
        <begin position="149"/>
        <end position="178"/>
    </location>
</feature>
<keyword evidence="3 7" id="KW-0592">Phosphate transport</keyword>
<feature type="transmembrane region" description="Helical" evidence="7">
    <location>
        <begin position="510"/>
        <end position="535"/>
    </location>
</feature>
<dbReference type="STRING" id="329046.A0A1Y2BVH4"/>
<feature type="transmembrane region" description="Helical" evidence="7">
    <location>
        <begin position="190"/>
        <end position="210"/>
    </location>
</feature>
<comment type="subcellular location">
    <subcellularLocation>
        <location evidence="1 7">Membrane</location>
        <topology evidence="1 7">Multi-pass membrane protein</topology>
    </subcellularLocation>
</comment>
<feature type="transmembrane region" description="Helical" evidence="7">
    <location>
        <begin position="466"/>
        <end position="498"/>
    </location>
</feature>
<feature type="transmembrane region" description="Helical" evidence="7">
    <location>
        <begin position="239"/>
        <end position="262"/>
    </location>
</feature>